<dbReference type="InterPro" id="IPR016035">
    <property type="entry name" value="Acyl_Trfase/lysoPLipase"/>
</dbReference>
<dbReference type="RefSeq" id="WP_146961868.1">
    <property type="nucleotide sequence ID" value="NZ_CP042467.1"/>
</dbReference>
<keyword evidence="3 4" id="KW-0443">Lipid metabolism</keyword>
<dbReference type="GO" id="GO:0016042">
    <property type="term" value="P:lipid catabolic process"/>
    <property type="evidence" value="ECO:0007669"/>
    <property type="project" value="UniProtKB-UniRule"/>
</dbReference>
<organism evidence="6 7">
    <name type="scientific">Microvenator marinus</name>
    <dbReference type="NCBI Taxonomy" id="2600177"/>
    <lineage>
        <taxon>Bacteria</taxon>
        <taxon>Deltaproteobacteria</taxon>
        <taxon>Bradymonadales</taxon>
        <taxon>Microvenatoraceae</taxon>
        <taxon>Microvenator</taxon>
    </lineage>
</organism>
<protein>
    <recommendedName>
        <fullName evidence="5">PNPLA domain-containing protein</fullName>
    </recommendedName>
</protein>
<dbReference type="Pfam" id="PF01734">
    <property type="entry name" value="Patatin"/>
    <property type="match status" value="1"/>
</dbReference>
<evidence type="ECO:0000259" key="5">
    <source>
        <dbReference type="PROSITE" id="PS51635"/>
    </source>
</evidence>
<dbReference type="EMBL" id="CP042467">
    <property type="protein sequence ID" value="QED28971.1"/>
    <property type="molecule type" value="Genomic_DNA"/>
</dbReference>
<dbReference type="SUPFAM" id="SSF52151">
    <property type="entry name" value="FabD/lysophospholipase-like"/>
    <property type="match status" value="1"/>
</dbReference>
<feature type="short sequence motif" description="GXGXXG" evidence="4">
    <location>
        <begin position="10"/>
        <end position="15"/>
    </location>
</feature>
<evidence type="ECO:0000256" key="4">
    <source>
        <dbReference type="PROSITE-ProRule" id="PRU01161"/>
    </source>
</evidence>
<dbReference type="PROSITE" id="PS51635">
    <property type="entry name" value="PNPLA"/>
    <property type="match status" value="1"/>
</dbReference>
<feature type="active site" description="Proton acceptor" evidence="4">
    <location>
        <position position="209"/>
    </location>
</feature>
<dbReference type="GO" id="GO:0016787">
    <property type="term" value="F:hydrolase activity"/>
    <property type="evidence" value="ECO:0007669"/>
    <property type="project" value="UniProtKB-UniRule"/>
</dbReference>
<keyword evidence="7" id="KW-1185">Reference proteome</keyword>
<dbReference type="Proteomes" id="UP000321595">
    <property type="component" value="Chromosome"/>
</dbReference>
<evidence type="ECO:0000256" key="2">
    <source>
        <dbReference type="ARBA" id="ARBA00022963"/>
    </source>
</evidence>
<dbReference type="InterPro" id="IPR002641">
    <property type="entry name" value="PNPLA_dom"/>
</dbReference>
<feature type="active site" description="Nucleophile" evidence="4">
    <location>
        <position position="46"/>
    </location>
</feature>
<proteinExistence type="predicted"/>
<keyword evidence="1 4" id="KW-0378">Hydrolase</keyword>
<dbReference type="PANTHER" id="PTHR14226:SF57">
    <property type="entry name" value="BLR7027 PROTEIN"/>
    <property type="match status" value="1"/>
</dbReference>
<dbReference type="OrthoDB" id="9798773at2"/>
<dbReference type="InterPro" id="IPR050301">
    <property type="entry name" value="NTE"/>
</dbReference>
<evidence type="ECO:0000256" key="3">
    <source>
        <dbReference type="ARBA" id="ARBA00023098"/>
    </source>
</evidence>
<evidence type="ECO:0000313" key="7">
    <source>
        <dbReference type="Proteomes" id="UP000321595"/>
    </source>
</evidence>
<name>A0A5B8XUQ2_9DELT</name>
<feature type="domain" description="PNPLA" evidence="5">
    <location>
        <begin position="6"/>
        <end position="222"/>
    </location>
</feature>
<dbReference type="PANTHER" id="PTHR14226">
    <property type="entry name" value="NEUROPATHY TARGET ESTERASE/SWISS CHEESE D.MELANOGASTER"/>
    <property type="match status" value="1"/>
</dbReference>
<dbReference type="KEGG" id="bbae:FRD01_17345"/>
<dbReference type="AlphaFoldDB" id="A0A5B8XUQ2"/>
<dbReference type="Gene3D" id="3.40.1090.10">
    <property type="entry name" value="Cytosolic phospholipase A2 catalytic domain"/>
    <property type="match status" value="1"/>
</dbReference>
<evidence type="ECO:0000256" key="1">
    <source>
        <dbReference type="ARBA" id="ARBA00022801"/>
    </source>
</evidence>
<feature type="short sequence motif" description="GXSXG" evidence="4">
    <location>
        <begin position="44"/>
        <end position="48"/>
    </location>
</feature>
<accession>A0A5B8XUQ2</accession>
<keyword evidence="2 4" id="KW-0442">Lipid degradation</keyword>
<evidence type="ECO:0000313" key="6">
    <source>
        <dbReference type="EMBL" id="QED28971.1"/>
    </source>
</evidence>
<feature type="short sequence motif" description="DGA/G" evidence="4">
    <location>
        <begin position="209"/>
        <end position="211"/>
    </location>
</feature>
<gene>
    <name evidence="6" type="ORF">FRD01_17345</name>
</gene>
<reference evidence="6 7" key="1">
    <citation type="submission" date="2019-08" db="EMBL/GenBank/DDBJ databases">
        <authorList>
            <person name="Liang Q."/>
        </authorList>
    </citation>
    <scope>NUCLEOTIDE SEQUENCE [LARGE SCALE GENOMIC DNA]</scope>
    <source>
        <strain evidence="6 7">V1718</strain>
    </source>
</reference>
<sequence length="398" mass="44130">MSERAVVLSGGGARGAYAAGVLRYIIEKLEADLGHVPRMDILCGSSVGAINAAWVASTIDQPEYSGTRLWSLWHRMRIEEAIVVSGANIVTMLSQLLRDTPVELPAGQTLSLLNTKFFVDLIRNELPLGAIEKNISAGLLDTLTVTATEVHSGRATTFVQTHQDRLPAWTRDPRRRAIAREITSDIVLASAAIPVLFPSVKIGKRWYFDGGLRQNTPIAPAIRMGAEKVLVISLKTDAERLESEIDQAQAPSVSMLLGKMMNALLLDPLDYDLAYLERINNLLERGTEAFGDSFQDTLNQVIEAHRGQPYRPIEPLLLKPSMDLGRLAADIAGRLSDDTWGSRILRMMGERAIDLEYRESDFMSYLLFESEYTGALLELGWSDAQCKHDALVEFFQDK</sequence>